<evidence type="ECO:0000313" key="12">
    <source>
        <dbReference type="Proteomes" id="UP000830835"/>
    </source>
</evidence>
<evidence type="ECO:0000256" key="4">
    <source>
        <dbReference type="ARBA" id="ARBA00022516"/>
    </source>
</evidence>
<proteinExistence type="predicted"/>
<evidence type="ECO:0000256" key="9">
    <source>
        <dbReference type="ARBA" id="ARBA00048975"/>
    </source>
</evidence>
<name>A0ABT0CBH8_THEVL</name>
<dbReference type="SUPFAM" id="SSF53756">
    <property type="entry name" value="UDP-Glycosyltransferase/glycogen phosphorylase"/>
    <property type="match status" value="1"/>
</dbReference>
<comment type="function">
    <text evidence="1">Condensation of UDP-2,3-diacylglucosamine and 2,3-diacylglucosamine-1-phosphate to form lipid A disaccharide, a precursor of lipid A, a phosphorylated glycolipid that anchors the lipopolysaccharide to the outer membrane of the cell.</text>
</comment>
<dbReference type="GO" id="GO:0008915">
    <property type="term" value="F:lipid-A-disaccharide synthase activity"/>
    <property type="evidence" value="ECO:0007669"/>
    <property type="project" value="UniProtKB-EC"/>
</dbReference>
<dbReference type="PANTHER" id="PTHR30372:SF4">
    <property type="entry name" value="LIPID-A-DISACCHARIDE SYNTHASE, MITOCHONDRIAL-RELATED"/>
    <property type="match status" value="1"/>
</dbReference>
<evidence type="ECO:0000256" key="2">
    <source>
        <dbReference type="ARBA" id="ARBA00012687"/>
    </source>
</evidence>
<evidence type="ECO:0000256" key="8">
    <source>
        <dbReference type="ARBA" id="ARBA00023098"/>
    </source>
</evidence>
<keyword evidence="6 11" id="KW-0328">Glycosyltransferase</keyword>
<evidence type="ECO:0000256" key="7">
    <source>
        <dbReference type="ARBA" id="ARBA00022679"/>
    </source>
</evidence>
<keyword evidence="7 11" id="KW-0808">Transferase</keyword>
<dbReference type="Pfam" id="PF02684">
    <property type="entry name" value="LpxB"/>
    <property type="match status" value="1"/>
</dbReference>
<protein>
    <recommendedName>
        <fullName evidence="3 10">Lipid-A-disaccharide synthase</fullName>
        <ecNumber evidence="2 10">2.4.1.182</ecNumber>
    </recommendedName>
</protein>
<dbReference type="EMBL" id="JAFIRA010000021">
    <property type="protein sequence ID" value="MCJ2543125.1"/>
    <property type="molecule type" value="Genomic_DNA"/>
</dbReference>
<evidence type="ECO:0000256" key="6">
    <source>
        <dbReference type="ARBA" id="ARBA00022676"/>
    </source>
</evidence>
<accession>A0ABT0CBH8</accession>
<dbReference type="InterPro" id="IPR003835">
    <property type="entry name" value="Glyco_trans_19"/>
</dbReference>
<evidence type="ECO:0000313" key="11">
    <source>
        <dbReference type="EMBL" id="MCJ2543125.1"/>
    </source>
</evidence>
<keyword evidence="12" id="KW-1185">Reference proteome</keyword>
<dbReference type="NCBIfam" id="TIGR00215">
    <property type="entry name" value="lpxB"/>
    <property type="match status" value="1"/>
</dbReference>
<dbReference type="EC" id="2.4.1.182" evidence="2 10"/>
<evidence type="ECO:0000256" key="5">
    <source>
        <dbReference type="ARBA" id="ARBA00022556"/>
    </source>
</evidence>
<evidence type="ECO:0000256" key="3">
    <source>
        <dbReference type="ARBA" id="ARBA00020902"/>
    </source>
</evidence>
<dbReference type="Gene3D" id="3.40.50.2000">
    <property type="entry name" value="Glycogen Phosphorylase B"/>
    <property type="match status" value="2"/>
</dbReference>
<comment type="catalytic activity">
    <reaction evidence="9">
        <text>a lipid X + a UDP-2-N,3-O-bis[(3R)-3-hydroxyacyl]-alpha-D-glucosamine = a lipid A disaccharide + UDP + H(+)</text>
        <dbReference type="Rhea" id="RHEA:67828"/>
        <dbReference type="ChEBI" id="CHEBI:15378"/>
        <dbReference type="ChEBI" id="CHEBI:58223"/>
        <dbReference type="ChEBI" id="CHEBI:137748"/>
        <dbReference type="ChEBI" id="CHEBI:176338"/>
        <dbReference type="ChEBI" id="CHEBI:176343"/>
        <dbReference type="EC" id="2.4.1.182"/>
    </reaction>
</comment>
<keyword evidence="4" id="KW-0444">Lipid biosynthesis</keyword>
<evidence type="ECO:0000256" key="1">
    <source>
        <dbReference type="ARBA" id="ARBA00002056"/>
    </source>
</evidence>
<dbReference type="Proteomes" id="UP000830835">
    <property type="component" value="Unassembled WGS sequence"/>
</dbReference>
<organism evidence="11 12">
    <name type="scientific">Thermostichus vulcanus str. 'Rupite'</name>
    <dbReference type="NCBI Taxonomy" id="2813851"/>
    <lineage>
        <taxon>Bacteria</taxon>
        <taxon>Bacillati</taxon>
        <taxon>Cyanobacteriota</taxon>
        <taxon>Cyanophyceae</taxon>
        <taxon>Thermostichales</taxon>
        <taxon>Thermostichaceae</taxon>
        <taxon>Thermostichus</taxon>
    </lineage>
</organism>
<dbReference type="PANTHER" id="PTHR30372">
    <property type="entry name" value="LIPID-A-DISACCHARIDE SYNTHASE"/>
    <property type="match status" value="1"/>
</dbReference>
<comment type="caution">
    <text evidence="11">The sequence shown here is derived from an EMBL/GenBank/DDBJ whole genome shotgun (WGS) entry which is preliminary data.</text>
</comment>
<reference evidence="11" key="1">
    <citation type="submission" date="2021-02" db="EMBL/GenBank/DDBJ databases">
        <title>The CRISPR/cas machinery reduction and long-range gene transfer in the hot spring cyanobacterium Synechococcus.</title>
        <authorList>
            <person name="Dvorak P."/>
            <person name="Jahodarova E."/>
            <person name="Hasler P."/>
            <person name="Poulickova A."/>
        </authorList>
    </citation>
    <scope>NUCLEOTIDE SEQUENCE</scope>
    <source>
        <strain evidence="11">Rupite</strain>
    </source>
</reference>
<keyword evidence="8" id="KW-0443">Lipid metabolism</keyword>
<evidence type="ECO:0000256" key="10">
    <source>
        <dbReference type="NCBIfam" id="TIGR00215"/>
    </source>
</evidence>
<keyword evidence="5" id="KW-0441">Lipid A biosynthesis</keyword>
<dbReference type="RefSeq" id="WP_244350403.1">
    <property type="nucleotide sequence ID" value="NZ_JAFIRA010000021.1"/>
</dbReference>
<gene>
    <name evidence="11" type="primary">lpxB</name>
    <name evidence="11" type="ORF">JX360_09435</name>
</gene>
<sequence length="402" mass="44730">MSHLFICTGEVSGDLQASHLIRELQHQRPHLRITAVGGERMAAAGAHLLHRTTEISSIGVLEALPFIGPALWTEWKIRRFLAQDPPDIAVLVDYIGVNSRVARLLQRRGIPTIYYIAPQEWVWSQDSRLTYQLARQMQLMLAIFPQEARYYQAAGAKVQHVGHPLLDILATVPDRAAARAYLGIPPEQTLVVVVPASRQQELRSVLPILLKSARLLQEHLPQVRFWVPLASPRFAQPIARAARRLGLDLTLLDPQSLPLPSPHKAHHLVLAAADLVLAKSGTVNLETAILGIPQVVIYRLNPITFWIARHWLKVTVPFMSPPNLVQMRPIVPELLQDQAQPERVLELALALLTDPKRQAQLQADYAAMRAALGEPGVLRRAAQAILEVLDDKTGAQPDPQLP</sequence>